<reference evidence="2" key="1">
    <citation type="submission" date="2018-05" db="EMBL/GenBank/DDBJ databases">
        <authorList>
            <person name="Lanie J.A."/>
            <person name="Ng W.-L."/>
            <person name="Kazmierczak K.M."/>
            <person name="Andrzejewski T.M."/>
            <person name="Davidsen T.M."/>
            <person name="Wayne K.J."/>
            <person name="Tettelin H."/>
            <person name="Glass J.I."/>
            <person name="Rusch D."/>
            <person name="Podicherti R."/>
            <person name="Tsui H.-C.T."/>
            <person name="Winkler M.E."/>
        </authorList>
    </citation>
    <scope>NUCLEOTIDE SEQUENCE</scope>
</reference>
<keyword evidence="1" id="KW-0812">Transmembrane</keyword>
<name>A0A381PMJ2_9ZZZZ</name>
<sequence>MASWDSMIGGALSGLTGVVKAAIIFFVFANVLFNTGMDPLGGIASLVDAFTNNGLTGLLVLVVFLSWL</sequence>
<evidence type="ECO:0000313" key="2">
    <source>
        <dbReference type="EMBL" id="SUZ68225.1"/>
    </source>
</evidence>
<protein>
    <submittedName>
        <fullName evidence="2">Uncharacterized protein</fullName>
    </submittedName>
</protein>
<evidence type="ECO:0000256" key="1">
    <source>
        <dbReference type="SAM" id="Phobius"/>
    </source>
</evidence>
<dbReference type="AlphaFoldDB" id="A0A381PMJ2"/>
<feature type="transmembrane region" description="Helical" evidence="1">
    <location>
        <begin position="45"/>
        <end position="67"/>
    </location>
</feature>
<organism evidence="2">
    <name type="scientific">marine metagenome</name>
    <dbReference type="NCBI Taxonomy" id="408172"/>
    <lineage>
        <taxon>unclassified sequences</taxon>
        <taxon>metagenomes</taxon>
        <taxon>ecological metagenomes</taxon>
    </lineage>
</organism>
<keyword evidence="1" id="KW-0472">Membrane</keyword>
<accession>A0A381PMJ2</accession>
<proteinExistence type="predicted"/>
<dbReference type="EMBL" id="UINC01001034">
    <property type="protein sequence ID" value="SUZ68225.1"/>
    <property type="molecule type" value="Genomic_DNA"/>
</dbReference>
<feature type="transmembrane region" description="Helical" evidence="1">
    <location>
        <begin position="12"/>
        <end position="33"/>
    </location>
</feature>
<keyword evidence="1" id="KW-1133">Transmembrane helix</keyword>
<gene>
    <name evidence="2" type="ORF">METZ01_LOCUS21079</name>
</gene>